<organism evidence="2 3">
    <name type="scientific">Paraburkholderia aromaticivorans</name>
    <dbReference type="NCBI Taxonomy" id="2026199"/>
    <lineage>
        <taxon>Bacteria</taxon>
        <taxon>Pseudomonadati</taxon>
        <taxon>Pseudomonadota</taxon>
        <taxon>Betaproteobacteria</taxon>
        <taxon>Burkholderiales</taxon>
        <taxon>Burkholderiaceae</taxon>
        <taxon>Paraburkholderia</taxon>
    </lineage>
</organism>
<evidence type="ECO:0000313" key="2">
    <source>
        <dbReference type="EMBL" id="ASW01325.1"/>
    </source>
</evidence>
<sequence>MRIRSLRNRRRASKGIVSVEMALLLPILVALALPVYDLARNIQAQMILINVSREGASLSSRASLTYPMQTIMSSLTATTPPLNMTAHGMIYITEIMGNNNCDSSGNNCTGVVVAQYRWNGGNYYPASQLWSCGSSGTRWATDGTGSCSGLPAAGSSSPVVNLLQGKLADGQIAYVVEAFYLQTPLIGSLNLGGGIRTPALSPNLYAMTVF</sequence>
<evidence type="ECO:0000259" key="1">
    <source>
        <dbReference type="Pfam" id="PF07811"/>
    </source>
</evidence>
<dbReference type="RefSeq" id="WP_095421228.1">
    <property type="nucleotide sequence ID" value="NZ_CP022990.1"/>
</dbReference>
<dbReference type="OrthoDB" id="5395663at2"/>
<evidence type="ECO:0000313" key="3">
    <source>
        <dbReference type="Proteomes" id="UP000215158"/>
    </source>
</evidence>
<accession>A0A248VR48</accession>
<feature type="domain" description="TadE-like" evidence="1">
    <location>
        <begin position="15"/>
        <end position="56"/>
    </location>
</feature>
<dbReference type="AlphaFoldDB" id="A0A248VR48"/>
<protein>
    <submittedName>
        <fullName evidence="2">Pilus assembly protein TadE</fullName>
    </submittedName>
</protein>
<name>A0A248VR48_9BURK</name>
<proteinExistence type="predicted"/>
<reference evidence="2 3" key="1">
    <citation type="submission" date="2017-08" db="EMBL/GenBank/DDBJ databases">
        <title>Identification and genetic characteristics of simultaneous BTEX- and naphthalene-degrading Paraburkholderia sp. BN5 isolated from petroleum-contaminated soil.</title>
        <authorList>
            <person name="Lee Y."/>
            <person name="Jeon C.O."/>
        </authorList>
    </citation>
    <scope>NUCLEOTIDE SEQUENCE [LARGE SCALE GENOMIC DNA]</scope>
    <source>
        <strain evidence="2 3">BN5</strain>
    </source>
</reference>
<dbReference type="Pfam" id="PF07811">
    <property type="entry name" value="TadE"/>
    <property type="match status" value="1"/>
</dbReference>
<dbReference type="KEGG" id="parb:CJU94_24380"/>
<dbReference type="InterPro" id="IPR012495">
    <property type="entry name" value="TadE-like_dom"/>
</dbReference>
<dbReference type="EMBL" id="CP022990">
    <property type="protein sequence ID" value="ASW01325.1"/>
    <property type="molecule type" value="Genomic_DNA"/>
</dbReference>
<keyword evidence="3" id="KW-1185">Reference proteome</keyword>
<gene>
    <name evidence="2" type="ORF">CJU94_24380</name>
</gene>
<dbReference type="Proteomes" id="UP000215158">
    <property type="component" value="Chromosome 2"/>
</dbReference>